<feature type="region of interest" description="Disordered" evidence="1">
    <location>
        <begin position="226"/>
        <end position="255"/>
    </location>
</feature>
<feature type="compositionally biased region" description="Pro residues" evidence="1">
    <location>
        <begin position="235"/>
        <end position="247"/>
    </location>
</feature>
<keyword evidence="2" id="KW-0812">Transmembrane</keyword>
<dbReference type="Proteomes" id="UP001596226">
    <property type="component" value="Unassembled WGS sequence"/>
</dbReference>
<keyword evidence="2" id="KW-0472">Membrane</keyword>
<dbReference type="EMBL" id="JBHSQS010000001">
    <property type="protein sequence ID" value="MFC5922116.1"/>
    <property type="molecule type" value="Genomic_DNA"/>
</dbReference>
<reference evidence="4" key="1">
    <citation type="journal article" date="2019" name="Int. J. Syst. Evol. Microbiol.">
        <title>The Global Catalogue of Microorganisms (GCM) 10K type strain sequencing project: providing services to taxonomists for standard genome sequencing and annotation.</title>
        <authorList>
            <consortium name="The Broad Institute Genomics Platform"/>
            <consortium name="The Broad Institute Genome Sequencing Center for Infectious Disease"/>
            <person name="Wu L."/>
            <person name="Ma J."/>
        </authorList>
    </citation>
    <scope>NUCLEOTIDE SEQUENCE [LARGE SCALE GENOMIC DNA]</scope>
    <source>
        <strain evidence="4">CGMCC 4.7144</strain>
    </source>
</reference>
<feature type="transmembrane region" description="Helical" evidence="2">
    <location>
        <begin position="162"/>
        <end position="188"/>
    </location>
</feature>
<evidence type="ECO:0000313" key="3">
    <source>
        <dbReference type="EMBL" id="MFC5922116.1"/>
    </source>
</evidence>
<dbReference type="RefSeq" id="WP_377504347.1">
    <property type="nucleotide sequence ID" value="NZ_JBHSQS010000001.1"/>
</dbReference>
<evidence type="ECO:0000256" key="1">
    <source>
        <dbReference type="SAM" id="MobiDB-lite"/>
    </source>
</evidence>
<name>A0ABW1GY82_9ACTN</name>
<keyword evidence="2" id="KW-1133">Transmembrane helix</keyword>
<keyword evidence="4" id="KW-1185">Reference proteome</keyword>
<proteinExistence type="predicted"/>
<protein>
    <submittedName>
        <fullName evidence="3">Uncharacterized protein</fullName>
    </submittedName>
</protein>
<organism evidence="3 4">
    <name type="scientific">Micromonospora vulcania</name>
    <dbReference type="NCBI Taxonomy" id="1441873"/>
    <lineage>
        <taxon>Bacteria</taxon>
        <taxon>Bacillati</taxon>
        <taxon>Actinomycetota</taxon>
        <taxon>Actinomycetes</taxon>
        <taxon>Micromonosporales</taxon>
        <taxon>Micromonosporaceae</taxon>
        <taxon>Micromonospora</taxon>
    </lineage>
</organism>
<evidence type="ECO:0000313" key="4">
    <source>
        <dbReference type="Proteomes" id="UP001596226"/>
    </source>
</evidence>
<gene>
    <name evidence="3" type="ORF">ACFQGL_02015</name>
</gene>
<feature type="transmembrane region" description="Helical" evidence="2">
    <location>
        <begin position="200"/>
        <end position="219"/>
    </location>
</feature>
<sequence>MTGRGLHQQPKPTYVEDYVGKIVSDKEIDAEMARELLWHLLDARNRVSSLMNRAMIGTLATGAAFELLNRQLISEASAGGIRLAKLDPLRLLLPVLLAYLFLRVTVLAREAKLLETCFHELARQRFPGFHSSNINYLLIPPAGFAVGEVPTQLTRMGQRTRAIYSVLVGGEIAIMGFAPPVIIIYMYVQLFRREGLDHPAVWIGLATVIALLAAAYATLSIEANTRGRKAQAQPSEPPAPTWPPPVPRTGSDAQP</sequence>
<evidence type="ECO:0000256" key="2">
    <source>
        <dbReference type="SAM" id="Phobius"/>
    </source>
</evidence>
<accession>A0ABW1GY82</accession>
<comment type="caution">
    <text evidence="3">The sequence shown here is derived from an EMBL/GenBank/DDBJ whole genome shotgun (WGS) entry which is preliminary data.</text>
</comment>